<gene>
    <name evidence="4" type="ORF">THAPSDRAFT_11876</name>
</gene>
<name>B8CFT8_THAPS</name>
<dbReference type="eggNOG" id="KOG0800">
    <property type="taxonomic scope" value="Eukaryota"/>
</dbReference>
<dbReference type="Proteomes" id="UP000001449">
    <property type="component" value="Chromosome 22"/>
</dbReference>
<dbReference type="GO" id="GO:0061630">
    <property type="term" value="F:ubiquitin protein ligase activity"/>
    <property type="evidence" value="ECO:0000318"/>
    <property type="project" value="GO_Central"/>
</dbReference>
<dbReference type="PaxDb" id="35128-Thaps11876"/>
<dbReference type="GeneID" id="7448214"/>
<dbReference type="InterPro" id="IPR001841">
    <property type="entry name" value="Znf_RING"/>
</dbReference>
<dbReference type="RefSeq" id="XP_002295073.1">
    <property type="nucleotide sequence ID" value="XM_002295037.1"/>
</dbReference>
<accession>B8CFT8</accession>
<organism evidence="4 5">
    <name type="scientific">Thalassiosira pseudonana</name>
    <name type="common">Marine diatom</name>
    <name type="synonym">Cyclotella nana</name>
    <dbReference type="NCBI Taxonomy" id="35128"/>
    <lineage>
        <taxon>Eukaryota</taxon>
        <taxon>Sar</taxon>
        <taxon>Stramenopiles</taxon>
        <taxon>Ochrophyta</taxon>
        <taxon>Bacillariophyta</taxon>
        <taxon>Coscinodiscophyceae</taxon>
        <taxon>Thalassiosirophycidae</taxon>
        <taxon>Thalassiosirales</taxon>
        <taxon>Thalassiosiraceae</taxon>
        <taxon>Thalassiosira</taxon>
    </lineage>
</organism>
<dbReference type="KEGG" id="tps:THAPSDRAFT_11876"/>
<keyword evidence="1" id="KW-0479">Metal-binding</keyword>
<feature type="chain" id="PRO_5002869419" description="RING-type domain-containing protein" evidence="2">
    <location>
        <begin position="23"/>
        <end position="359"/>
    </location>
</feature>
<evidence type="ECO:0000313" key="5">
    <source>
        <dbReference type="Proteomes" id="UP000001449"/>
    </source>
</evidence>
<dbReference type="GO" id="GO:0008270">
    <property type="term" value="F:zinc ion binding"/>
    <property type="evidence" value="ECO:0007669"/>
    <property type="project" value="UniProtKB-KW"/>
</dbReference>
<proteinExistence type="predicted"/>
<dbReference type="PROSITE" id="PS50089">
    <property type="entry name" value="ZF_RING_2"/>
    <property type="match status" value="1"/>
</dbReference>
<reference evidence="4 5" key="1">
    <citation type="journal article" date="2004" name="Science">
        <title>The genome of the diatom Thalassiosira pseudonana: ecology, evolution, and metabolism.</title>
        <authorList>
            <person name="Armbrust E.V."/>
            <person name="Berges J.A."/>
            <person name="Bowler C."/>
            <person name="Green B.R."/>
            <person name="Martinez D."/>
            <person name="Putnam N.H."/>
            <person name="Zhou S."/>
            <person name="Allen A.E."/>
            <person name="Apt K.E."/>
            <person name="Bechner M."/>
            <person name="Brzezinski M.A."/>
            <person name="Chaal B.K."/>
            <person name="Chiovitti A."/>
            <person name="Davis A.K."/>
            <person name="Demarest M.S."/>
            <person name="Detter J.C."/>
            <person name="Glavina T."/>
            <person name="Goodstein D."/>
            <person name="Hadi M.Z."/>
            <person name="Hellsten U."/>
            <person name="Hildebrand M."/>
            <person name="Jenkins B.D."/>
            <person name="Jurka J."/>
            <person name="Kapitonov V.V."/>
            <person name="Kroger N."/>
            <person name="Lau W.W."/>
            <person name="Lane T.W."/>
            <person name="Larimer F.W."/>
            <person name="Lippmeier J.C."/>
            <person name="Lucas S."/>
            <person name="Medina M."/>
            <person name="Montsant A."/>
            <person name="Obornik M."/>
            <person name="Parker M.S."/>
            <person name="Palenik B."/>
            <person name="Pazour G.J."/>
            <person name="Richardson P.M."/>
            <person name="Rynearson T.A."/>
            <person name="Saito M.A."/>
            <person name="Schwartz D.C."/>
            <person name="Thamatrakoln K."/>
            <person name="Valentin K."/>
            <person name="Vardi A."/>
            <person name="Wilkerson F.P."/>
            <person name="Rokhsar D.S."/>
        </authorList>
    </citation>
    <scope>NUCLEOTIDE SEQUENCE [LARGE SCALE GENOMIC DNA]</scope>
    <source>
        <strain evidence="4 5">CCMP1335</strain>
    </source>
</reference>
<feature type="domain" description="RING-type" evidence="3">
    <location>
        <begin position="289"/>
        <end position="333"/>
    </location>
</feature>
<evidence type="ECO:0000259" key="3">
    <source>
        <dbReference type="PROSITE" id="PS50089"/>
    </source>
</evidence>
<dbReference type="EMBL" id="CM000653">
    <property type="protein sequence ID" value="EED87853.1"/>
    <property type="molecule type" value="Genomic_DNA"/>
</dbReference>
<evidence type="ECO:0000256" key="1">
    <source>
        <dbReference type="PROSITE-ProRule" id="PRU00175"/>
    </source>
</evidence>
<keyword evidence="5" id="KW-1185">Reference proteome</keyword>
<dbReference type="InParanoid" id="B8CFT8"/>
<dbReference type="AlphaFoldDB" id="B8CFT8"/>
<dbReference type="SUPFAM" id="SSF57850">
    <property type="entry name" value="RING/U-box"/>
    <property type="match status" value="1"/>
</dbReference>
<sequence>MVDSLLTISLLLLIAGMAGIEGKGYHRTYYCSLRDEPTRTILRDELGLYHDTEDSVGEGRALRLLSTRQDEMDPPFVENGYRFLSEITSIPDGTSSESSIQTDTNQHFAVKACNCFQWLVDKDPFCPADSTYCSSSINYYSNDYLIKCSRSTQLQSAARFTWKYTYFIYAFVIAIVFCSRSGHLNNWIVEEILRNDTARRHQRNSALLSELNSRIREEGFVSGYRLKTKVFRCSCGEERGGAGELEVADVENLPQSPIAENLTQQSVSTHIENDNTPQSHIDYDDSQMCSICILPLEHGDRIADLDCNHYYHSDCLSEWIKTKQEGIAEEIRCYNLQSEDPNAVAADAFNVNAEVIIQH</sequence>
<dbReference type="HOGENOM" id="CLU_772737_0_0_1"/>
<keyword evidence="2" id="KW-0732">Signal</keyword>
<dbReference type="InterPro" id="IPR013083">
    <property type="entry name" value="Znf_RING/FYVE/PHD"/>
</dbReference>
<dbReference type="GO" id="GO:0016567">
    <property type="term" value="P:protein ubiquitination"/>
    <property type="evidence" value="ECO:0000318"/>
    <property type="project" value="GO_Central"/>
</dbReference>
<keyword evidence="1" id="KW-0862">Zinc</keyword>
<feature type="signal peptide" evidence="2">
    <location>
        <begin position="1"/>
        <end position="22"/>
    </location>
</feature>
<dbReference type="Pfam" id="PF13639">
    <property type="entry name" value="zf-RING_2"/>
    <property type="match status" value="1"/>
</dbReference>
<evidence type="ECO:0000256" key="2">
    <source>
        <dbReference type="SAM" id="SignalP"/>
    </source>
</evidence>
<dbReference type="Gene3D" id="3.30.40.10">
    <property type="entry name" value="Zinc/RING finger domain, C3HC4 (zinc finger)"/>
    <property type="match status" value="1"/>
</dbReference>
<dbReference type="CDD" id="cd16448">
    <property type="entry name" value="RING-H2"/>
    <property type="match status" value="1"/>
</dbReference>
<keyword evidence="1" id="KW-0863">Zinc-finger</keyword>
<evidence type="ECO:0000313" key="4">
    <source>
        <dbReference type="EMBL" id="EED87853.1"/>
    </source>
</evidence>
<protein>
    <recommendedName>
        <fullName evidence="3">RING-type domain-containing protein</fullName>
    </recommendedName>
</protein>
<reference evidence="4 5" key="2">
    <citation type="journal article" date="2008" name="Nature">
        <title>The Phaeodactylum genome reveals the evolutionary history of diatom genomes.</title>
        <authorList>
            <person name="Bowler C."/>
            <person name="Allen A.E."/>
            <person name="Badger J.H."/>
            <person name="Grimwood J."/>
            <person name="Jabbari K."/>
            <person name="Kuo A."/>
            <person name="Maheswari U."/>
            <person name="Martens C."/>
            <person name="Maumus F."/>
            <person name="Otillar R.P."/>
            <person name="Rayko E."/>
            <person name="Salamov A."/>
            <person name="Vandepoele K."/>
            <person name="Beszteri B."/>
            <person name="Gruber A."/>
            <person name="Heijde M."/>
            <person name="Katinka M."/>
            <person name="Mock T."/>
            <person name="Valentin K."/>
            <person name="Verret F."/>
            <person name="Berges J.A."/>
            <person name="Brownlee C."/>
            <person name="Cadoret J.P."/>
            <person name="Chiovitti A."/>
            <person name="Choi C.J."/>
            <person name="Coesel S."/>
            <person name="De Martino A."/>
            <person name="Detter J.C."/>
            <person name="Durkin C."/>
            <person name="Falciatore A."/>
            <person name="Fournet J."/>
            <person name="Haruta M."/>
            <person name="Huysman M.J."/>
            <person name="Jenkins B.D."/>
            <person name="Jiroutova K."/>
            <person name="Jorgensen R.E."/>
            <person name="Joubert Y."/>
            <person name="Kaplan A."/>
            <person name="Kroger N."/>
            <person name="Kroth P.G."/>
            <person name="La Roche J."/>
            <person name="Lindquist E."/>
            <person name="Lommer M."/>
            <person name="Martin-Jezequel V."/>
            <person name="Lopez P.J."/>
            <person name="Lucas S."/>
            <person name="Mangogna M."/>
            <person name="McGinnis K."/>
            <person name="Medlin L.K."/>
            <person name="Montsant A."/>
            <person name="Oudot-Le Secq M.P."/>
            <person name="Napoli C."/>
            <person name="Obornik M."/>
            <person name="Parker M.S."/>
            <person name="Petit J.L."/>
            <person name="Porcel B.M."/>
            <person name="Poulsen N."/>
            <person name="Robison M."/>
            <person name="Rychlewski L."/>
            <person name="Rynearson T.A."/>
            <person name="Schmutz J."/>
            <person name="Shapiro H."/>
            <person name="Siaut M."/>
            <person name="Stanley M."/>
            <person name="Sussman M.R."/>
            <person name="Taylor A.R."/>
            <person name="Vardi A."/>
            <person name="von Dassow P."/>
            <person name="Vyverman W."/>
            <person name="Willis A."/>
            <person name="Wyrwicz L.S."/>
            <person name="Rokhsar D.S."/>
            <person name="Weissenbach J."/>
            <person name="Armbrust E.V."/>
            <person name="Green B.R."/>
            <person name="Van de Peer Y."/>
            <person name="Grigoriev I.V."/>
        </authorList>
    </citation>
    <scope>NUCLEOTIDE SEQUENCE [LARGE SCALE GENOMIC DNA]</scope>
    <source>
        <strain evidence="4 5">CCMP1335</strain>
    </source>
</reference>